<feature type="transmembrane region" description="Helical" evidence="1">
    <location>
        <begin position="425"/>
        <end position="442"/>
    </location>
</feature>
<evidence type="ECO:0000259" key="2">
    <source>
        <dbReference type="PROSITE" id="PS50878"/>
    </source>
</evidence>
<feature type="transmembrane region" description="Helical" evidence="1">
    <location>
        <begin position="710"/>
        <end position="732"/>
    </location>
</feature>
<name>A0AAD8T5P4_LOLMU</name>
<feature type="domain" description="Reverse transcriptase" evidence="2">
    <location>
        <begin position="1336"/>
        <end position="1612"/>
    </location>
</feature>
<dbReference type="InterPro" id="IPR036691">
    <property type="entry name" value="Endo/exonu/phosph_ase_sf"/>
</dbReference>
<feature type="transmembrane region" description="Helical" evidence="1">
    <location>
        <begin position="824"/>
        <end position="850"/>
    </location>
</feature>
<feature type="transmembrane region" description="Helical" evidence="1">
    <location>
        <begin position="307"/>
        <end position="326"/>
    </location>
</feature>
<feature type="transmembrane region" description="Helical" evidence="1">
    <location>
        <begin position="234"/>
        <end position="258"/>
    </location>
</feature>
<dbReference type="GO" id="GO:0003824">
    <property type="term" value="F:catalytic activity"/>
    <property type="evidence" value="ECO:0007669"/>
    <property type="project" value="InterPro"/>
</dbReference>
<feature type="transmembrane region" description="Helical" evidence="1">
    <location>
        <begin position="755"/>
        <end position="774"/>
    </location>
</feature>
<dbReference type="Gene3D" id="3.60.10.10">
    <property type="entry name" value="Endonuclease/exonuclease/phosphatase"/>
    <property type="match status" value="1"/>
</dbReference>
<evidence type="ECO:0000313" key="3">
    <source>
        <dbReference type="EMBL" id="KAK1670307.1"/>
    </source>
</evidence>
<dbReference type="PANTHER" id="PTHR33116">
    <property type="entry name" value="REVERSE TRANSCRIPTASE ZINC-BINDING DOMAIN-CONTAINING PROTEIN-RELATED-RELATED"/>
    <property type="match status" value="1"/>
</dbReference>
<dbReference type="CDD" id="cd01650">
    <property type="entry name" value="RT_nLTR_like"/>
    <property type="match status" value="1"/>
</dbReference>
<dbReference type="Pfam" id="PF03372">
    <property type="entry name" value="Exo_endo_phos"/>
    <property type="match status" value="1"/>
</dbReference>
<organism evidence="3 4">
    <name type="scientific">Lolium multiflorum</name>
    <name type="common">Italian ryegrass</name>
    <name type="synonym">Lolium perenne subsp. multiflorum</name>
    <dbReference type="NCBI Taxonomy" id="4521"/>
    <lineage>
        <taxon>Eukaryota</taxon>
        <taxon>Viridiplantae</taxon>
        <taxon>Streptophyta</taxon>
        <taxon>Embryophyta</taxon>
        <taxon>Tracheophyta</taxon>
        <taxon>Spermatophyta</taxon>
        <taxon>Magnoliopsida</taxon>
        <taxon>Liliopsida</taxon>
        <taxon>Poales</taxon>
        <taxon>Poaceae</taxon>
        <taxon>BOP clade</taxon>
        <taxon>Pooideae</taxon>
        <taxon>Poodae</taxon>
        <taxon>Poeae</taxon>
        <taxon>Poeae Chloroplast Group 2 (Poeae type)</taxon>
        <taxon>Loliodinae</taxon>
        <taxon>Loliinae</taxon>
        <taxon>Lolium</taxon>
    </lineage>
</organism>
<dbReference type="EMBL" id="JAUUTY010000003">
    <property type="protein sequence ID" value="KAK1670307.1"/>
    <property type="molecule type" value="Genomic_DNA"/>
</dbReference>
<dbReference type="PANTHER" id="PTHR33116:SF78">
    <property type="entry name" value="OS12G0587133 PROTEIN"/>
    <property type="match status" value="1"/>
</dbReference>
<dbReference type="InterPro" id="IPR026960">
    <property type="entry name" value="RVT-Znf"/>
</dbReference>
<feature type="transmembrane region" description="Helical" evidence="1">
    <location>
        <begin position="643"/>
        <end position="664"/>
    </location>
</feature>
<feature type="transmembrane region" description="Helical" evidence="1">
    <location>
        <begin position="545"/>
        <end position="568"/>
    </location>
</feature>
<keyword evidence="1" id="KW-0472">Membrane</keyword>
<accession>A0AAD8T5P4</accession>
<feature type="transmembrane region" description="Helical" evidence="1">
    <location>
        <begin position="129"/>
        <end position="146"/>
    </location>
</feature>
<evidence type="ECO:0000256" key="1">
    <source>
        <dbReference type="SAM" id="Phobius"/>
    </source>
</evidence>
<proteinExistence type="predicted"/>
<keyword evidence="1" id="KW-1133">Transmembrane helix</keyword>
<feature type="transmembrane region" description="Helical" evidence="1">
    <location>
        <begin position="195"/>
        <end position="214"/>
    </location>
</feature>
<dbReference type="Proteomes" id="UP001231189">
    <property type="component" value="Unassembled WGS sequence"/>
</dbReference>
<feature type="transmembrane region" description="Helical" evidence="1">
    <location>
        <begin position="454"/>
        <end position="479"/>
    </location>
</feature>
<dbReference type="SUPFAM" id="SSF56219">
    <property type="entry name" value="DNase I-like"/>
    <property type="match status" value="1"/>
</dbReference>
<feature type="transmembrane region" description="Helical" evidence="1">
    <location>
        <begin position="97"/>
        <end position="117"/>
    </location>
</feature>
<sequence>MTEDIQEISDLSRDFFGNLYQSEGTQGMDNVLNTVPRKVSASMNAGLTKTYTEAEVKTALFQMYPMKAPGPDGFPAHFFQRNWELCGQEVTESVLRILRGLSFLLLFISIVVCEASSSPVPKNEAPPDWMLMIGLGASVVGMDMFINHSSHSTMMAMLFFIAGYLVHIVLMTGLPFLVFHGAMSAFSVKKNDDGATYFFLSISIFPHLALKNFLSLPLISEFTFSLPSSIFEMVVTLIGVAAYLVCMIGLSFLLLGIAISVCQAASHPVPKGELEPNWMLMIGLGTPSIVMDIFINHSSHSIMMSMLFSFSGYLVYFLCLTGLLFLVFRGAKSAFQLEKDSWSELFVALITISVLLPLKNVQWLALIPEFPSTLPSSVPEMIATVAGLASYLVCMTGLSFLVILIASLIFEVALWPHPEKKTPDWMDLITFGITVVVMDMFMKHSSHSNMMAILLFAGYLVYILCIMGLSYLVFGILVFDDTIVPVLPSQLPVPLYYQRSVPMIVAGVILVLNGMHDLAPVKKPAFISESLSDLPSVVSGKLPGYLVYIVCMAALSFSVLTIAASTICKIRIRWPMERPELVLTTIIGITFMLLNMMWGTPFEKPSCDSSMKTALVGLAGYLIYIMCSMALSDMLSKSMMDAFVISLTFVLLDMFSISHIFYTLVGLVTMIGTSVLSLFFLVAVSFVVSMGIHTWVAMLLPSALKNYRELMFVSTVGVSYKVMKIMLDIPAIEKISILSNMKTALLGIAELRKDYHVAYLVIRYLTVLALPCLFMESRCKTSTSRLHATTAIIIALGLVLTMPLSPPKPIKDLALHAMVLDDIIQRTITSFITHTVLILVTLVGGMVFYVQDQYPLWKLAITARYQEFKKDAGQEAKSFVNHLVYKSTLGCFGKKKVVTRDIVDSCLGRDFDSFFFLPAVGTRGGILLAWKSSVVSLSNPHYSNNAITARVGAHGDAGWWFTGVYGPQLEADKCLFLQEIRDIRDLHPGPWAVAGDFNLIVDAVDKNNTNLNRRMMGKFRRLLTEMELKELYLNGRRYTWSNERERATLERLDRVFSTVDWEVMFPSSFLSAMGSSTSDHCPLLLNLAMDMRVGRCFRFEAFWPKANGFLETVEKAWSEGPVVVNPFKRLAAKLAATAKALTSWSDRFIGNNKRQILLANELILRLDVAMESRQLSLEERAFRRLLKRKLLGLASLERTIARQRSRITWLAEGDACTKFFHLHANHRRRKNFIAQLSVDGTLVAEQDKKAEAVDSFYGDLLGAAPERDFSLDLGFLGVQTHDLSELDRPFTEEEIWDVVRSQELDKAPGPDGFSGRFYVACWPIIKLDVMAAFQSLWEGDCRGLHVANQALVSLLPKRADAVEVKDFRPISLIHSVAKLMAKVLSSRLAPRMGELVGPQQSAFIRGRCLHDNFQLVHYTARKLHALKRDAILLKLDITKAFDTVDWAFLLEVMARLGFGRKWITMVGGLLSSASTRVLVNGQAGALIFNRRGLRQGDPLSPLLFDTVMDVLHHMFVRAADVGLLTELSPSGFRHRTSMYADDVVTFIRPTRLDLQTCAQIVEDFGVASGLRTNLAKCSLHPIRCSQEQVDLASSILGCGVASFPFKYLGLPLGLRKVTAAQLQPVVDGAANRLQPWCANLLTRGGRTILVQTTLSAIPVHAMMSLDIPPKVIEALLKICRAFLWKGRREISGGHCLVAWDKVASPKLLGGLGIPNLRLLNLALRCRWAWLQKVDPAKAWAEFNIQLPSLCTAISDAAICFTVGNGDRARFWMDRWLDGAKVAEIAPNVVSMVSRRRAAACSVREGLSGQWLHDCGPDMSAEALPEFFLLWQRLANFHLDPEREDLPLWRWSPDGCYSAKSAYGAFFAGQVRAPISDEIWLSRAPYSCKFFAWLAAKNRCWTADRLQRRGLPRPPACPLCDQEPESLQHLLLGCVVSREVWFWALRCWGKENWLPAADTELLEWWSSRTCPAAHRRDMWTAIILVFWCIWRHRNDVVFNGVAASQFTIRDRISVEFDRWRLAKLFRGTLFAFLDPSLLPWQLGE</sequence>
<comment type="caution">
    <text evidence="3">The sequence shown here is derived from an EMBL/GenBank/DDBJ whole genome shotgun (WGS) entry which is preliminary data.</text>
</comment>
<feature type="transmembrane region" description="Helical" evidence="1">
    <location>
        <begin position="346"/>
        <end position="367"/>
    </location>
</feature>
<feature type="transmembrane region" description="Helical" evidence="1">
    <location>
        <begin position="388"/>
        <end position="413"/>
    </location>
</feature>
<keyword evidence="4" id="KW-1185">Reference proteome</keyword>
<feature type="transmembrane region" description="Helical" evidence="1">
    <location>
        <begin position="610"/>
        <end position="631"/>
    </location>
</feature>
<feature type="transmembrane region" description="Helical" evidence="1">
    <location>
        <begin position="158"/>
        <end position="183"/>
    </location>
</feature>
<dbReference type="InterPro" id="IPR000477">
    <property type="entry name" value="RT_dom"/>
</dbReference>
<dbReference type="Pfam" id="PF00078">
    <property type="entry name" value="RVT_1"/>
    <property type="match status" value="1"/>
</dbReference>
<gene>
    <name evidence="3" type="ORF">QYE76_058466</name>
</gene>
<keyword evidence="1" id="KW-0812">Transmembrane</keyword>
<evidence type="ECO:0000313" key="4">
    <source>
        <dbReference type="Proteomes" id="UP001231189"/>
    </source>
</evidence>
<feature type="transmembrane region" description="Helical" evidence="1">
    <location>
        <begin position="278"/>
        <end position="295"/>
    </location>
</feature>
<dbReference type="InterPro" id="IPR043502">
    <property type="entry name" value="DNA/RNA_pol_sf"/>
</dbReference>
<protein>
    <recommendedName>
        <fullName evidence="2">Reverse transcriptase domain-containing protein</fullName>
    </recommendedName>
</protein>
<dbReference type="SUPFAM" id="SSF56672">
    <property type="entry name" value="DNA/RNA polymerases"/>
    <property type="match status" value="1"/>
</dbReference>
<dbReference type="InterPro" id="IPR005135">
    <property type="entry name" value="Endo/exonuclease/phosphatase"/>
</dbReference>
<dbReference type="Pfam" id="PF13966">
    <property type="entry name" value="zf-RVT"/>
    <property type="match status" value="1"/>
</dbReference>
<feature type="transmembrane region" description="Helical" evidence="1">
    <location>
        <begin position="676"/>
        <end position="698"/>
    </location>
</feature>
<dbReference type="PROSITE" id="PS50878">
    <property type="entry name" value="RT_POL"/>
    <property type="match status" value="1"/>
</dbReference>
<reference evidence="3" key="1">
    <citation type="submission" date="2023-07" db="EMBL/GenBank/DDBJ databases">
        <title>A chromosome-level genome assembly of Lolium multiflorum.</title>
        <authorList>
            <person name="Chen Y."/>
            <person name="Copetti D."/>
            <person name="Kolliker R."/>
            <person name="Studer B."/>
        </authorList>
    </citation>
    <scope>NUCLEOTIDE SEQUENCE</scope>
    <source>
        <strain evidence="3">02402/16</strain>
        <tissue evidence="3">Leaf</tissue>
    </source>
</reference>
<feature type="transmembrane region" description="Helical" evidence="1">
    <location>
        <begin position="580"/>
        <end position="598"/>
    </location>
</feature>